<dbReference type="Proteomes" id="UP001177595">
    <property type="component" value="Plasmid paPv1"/>
</dbReference>
<evidence type="ECO:0000256" key="1">
    <source>
        <dbReference type="SAM" id="Phobius"/>
    </source>
</evidence>
<dbReference type="NCBIfam" id="TIGR02761">
    <property type="entry name" value="TraE_TIGR"/>
    <property type="match status" value="1"/>
</dbReference>
<evidence type="ECO:0000313" key="2">
    <source>
        <dbReference type="EMBL" id="WGM03317.1"/>
    </source>
</evidence>
<geneLocation type="plasmid" evidence="2 3">
    <name>paPv1</name>
</geneLocation>
<dbReference type="EMBL" id="CP123505">
    <property type="protein sequence ID" value="WGM03317.1"/>
    <property type="molecule type" value="Genomic_DNA"/>
</dbReference>
<dbReference type="InterPro" id="IPR007973">
    <property type="entry name" value="Pilus_assembly_TraE"/>
</dbReference>
<name>A0AA95GZP3_9GAMM</name>
<dbReference type="AlphaFoldDB" id="A0AA95GZP3"/>
<keyword evidence="2" id="KW-0614">Plasmid</keyword>
<feature type="transmembrane region" description="Helical" evidence="1">
    <location>
        <begin position="12"/>
        <end position="35"/>
    </location>
</feature>
<dbReference type="RefSeq" id="WP_280626462.1">
    <property type="nucleotide sequence ID" value="NZ_CP123505.1"/>
</dbReference>
<gene>
    <name evidence="2" type="primary">traE</name>
    <name evidence="2" type="ORF">QE210_18100</name>
</gene>
<proteinExistence type="predicted"/>
<protein>
    <submittedName>
        <fullName evidence="2">Type IV conjugative transfer system protein TraE</fullName>
    </submittedName>
</protein>
<keyword evidence="1" id="KW-1133">Transmembrane helix</keyword>
<organism evidence="2 3">
    <name type="scientific">Arsenophonus nasoniae</name>
    <name type="common">son-killer infecting Nasonia vitripennis</name>
    <dbReference type="NCBI Taxonomy" id="638"/>
    <lineage>
        <taxon>Bacteria</taxon>
        <taxon>Pseudomonadati</taxon>
        <taxon>Pseudomonadota</taxon>
        <taxon>Gammaproteobacteria</taxon>
        <taxon>Enterobacterales</taxon>
        <taxon>Morganellaceae</taxon>
        <taxon>Arsenophonus</taxon>
    </lineage>
</organism>
<sequence>MDYQLRKSSQKQLAIGVVTCVVITVLSLGVCYRLLMQNRELTSQLFNNHQTIITPMVDHEGFSFYGARGDARYLRLMALSLLNLRLNVSAQTIKDSHDLLLAYSDTHLREKLIEVLAEEHQRMAINEASSTFYLKEVKVSPDSGVVDITGELHFFYGIKAVEPVDKHYRLRLETRDGALKLTDFVELPV</sequence>
<reference evidence="2" key="1">
    <citation type="submission" date="2023-04" db="EMBL/GenBank/DDBJ databases">
        <title>Genome dynamics across the evolutionary transition to endosymbiosis.</title>
        <authorList>
            <person name="Siozios S."/>
            <person name="Nadal-Jimenez P."/>
            <person name="Azagi T."/>
            <person name="Sprong H."/>
            <person name="Frost C.L."/>
            <person name="Parratt S.R."/>
            <person name="Taylor G."/>
            <person name="Brettell L."/>
            <person name="Lew K.C."/>
            <person name="Croft L."/>
            <person name="King K.C."/>
            <person name="Brockhurst M.A."/>
            <person name="Hypsa V."/>
            <person name="Novakova E."/>
            <person name="Darby A.C."/>
            <person name="Hurst G.D.D."/>
        </authorList>
    </citation>
    <scope>NUCLEOTIDE SEQUENCE</scope>
    <source>
        <strain evidence="2">APv</strain>
        <plasmid evidence="2">paPv1</plasmid>
    </source>
</reference>
<evidence type="ECO:0000313" key="3">
    <source>
        <dbReference type="Proteomes" id="UP001177595"/>
    </source>
</evidence>
<keyword evidence="1" id="KW-0812">Transmembrane</keyword>
<dbReference type="Pfam" id="PF05309">
    <property type="entry name" value="TraE"/>
    <property type="match status" value="1"/>
</dbReference>
<keyword evidence="1" id="KW-0472">Membrane</keyword>
<accession>A0AA95GZP3</accession>